<dbReference type="CDD" id="cd00201">
    <property type="entry name" value="WW"/>
    <property type="match status" value="1"/>
</dbReference>
<dbReference type="SUPFAM" id="SSF51045">
    <property type="entry name" value="WW domain"/>
    <property type="match status" value="1"/>
</dbReference>
<dbReference type="EMBL" id="CAMXCT010000879">
    <property type="protein sequence ID" value="CAI3984310.1"/>
    <property type="molecule type" value="Genomic_DNA"/>
</dbReference>
<dbReference type="PROSITE" id="PS01159">
    <property type="entry name" value="WW_DOMAIN_1"/>
    <property type="match status" value="1"/>
</dbReference>
<dbReference type="Pfam" id="PF00397">
    <property type="entry name" value="WW"/>
    <property type="match status" value="1"/>
</dbReference>
<accession>A0A9P1C4F8</accession>
<dbReference type="Proteomes" id="UP001152797">
    <property type="component" value="Unassembled WGS sequence"/>
</dbReference>
<organism evidence="3">
    <name type="scientific">Cladocopium goreaui</name>
    <dbReference type="NCBI Taxonomy" id="2562237"/>
    <lineage>
        <taxon>Eukaryota</taxon>
        <taxon>Sar</taxon>
        <taxon>Alveolata</taxon>
        <taxon>Dinophyceae</taxon>
        <taxon>Suessiales</taxon>
        <taxon>Symbiodiniaceae</taxon>
        <taxon>Cladocopium</taxon>
    </lineage>
</organism>
<keyword evidence="5" id="KW-1185">Reference proteome</keyword>
<dbReference type="InterPro" id="IPR036020">
    <property type="entry name" value="WW_dom_sf"/>
</dbReference>
<evidence type="ECO:0000313" key="5">
    <source>
        <dbReference type="Proteomes" id="UP001152797"/>
    </source>
</evidence>
<feature type="compositionally biased region" description="Basic and acidic residues" evidence="1">
    <location>
        <begin position="26"/>
        <end position="54"/>
    </location>
</feature>
<evidence type="ECO:0000313" key="4">
    <source>
        <dbReference type="EMBL" id="CAL4771622.1"/>
    </source>
</evidence>
<dbReference type="InterPro" id="IPR001202">
    <property type="entry name" value="WW_dom"/>
</dbReference>
<feature type="compositionally biased region" description="Basic and acidic residues" evidence="1">
    <location>
        <begin position="62"/>
        <end position="83"/>
    </location>
</feature>
<feature type="compositionally biased region" description="Basic and acidic residues" evidence="1">
    <location>
        <begin position="163"/>
        <end position="181"/>
    </location>
</feature>
<feature type="region of interest" description="Disordered" evidence="1">
    <location>
        <begin position="1"/>
        <end position="113"/>
    </location>
</feature>
<evidence type="ECO:0000313" key="3">
    <source>
        <dbReference type="EMBL" id="CAI3984310.1"/>
    </source>
</evidence>
<reference evidence="3" key="1">
    <citation type="submission" date="2022-10" db="EMBL/GenBank/DDBJ databases">
        <authorList>
            <person name="Chen Y."/>
            <person name="Dougan E. K."/>
            <person name="Chan C."/>
            <person name="Rhodes N."/>
            <person name="Thang M."/>
        </authorList>
    </citation>
    <scope>NUCLEOTIDE SEQUENCE</scope>
</reference>
<evidence type="ECO:0000256" key="1">
    <source>
        <dbReference type="SAM" id="MobiDB-lite"/>
    </source>
</evidence>
<dbReference type="Gene3D" id="2.20.70.10">
    <property type="match status" value="1"/>
</dbReference>
<dbReference type="EMBL" id="CAMXCT030000879">
    <property type="protein sequence ID" value="CAL4771622.1"/>
    <property type="molecule type" value="Genomic_DNA"/>
</dbReference>
<name>A0A9P1C4F8_9DINO</name>
<dbReference type="PROSITE" id="PS50020">
    <property type="entry name" value="WW_DOMAIN_2"/>
    <property type="match status" value="1"/>
</dbReference>
<reference evidence="4 5" key="2">
    <citation type="submission" date="2024-05" db="EMBL/GenBank/DDBJ databases">
        <authorList>
            <person name="Chen Y."/>
            <person name="Shah S."/>
            <person name="Dougan E. K."/>
            <person name="Thang M."/>
            <person name="Chan C."/>
        </authorList>
    </citation>
    <scope>NUCLEOTIDE SEQUENCE [LARGE SCALE GENOMIC DNA]</scope>
</reference>
<dbReference type="AlphaFoldDB" id="A0A9P1C4F8"/>
<dbReference type="SMART" id="SM00456">
    <property type="entry name" value="WW"/>
    <property type="match status" value="1"/>
</dbReference>
<dbReference type="EMBL" id="CAMXCT020000879">
    <property type="protein sequence ID" value="CAL1137685.1"/>
    <property type="molecule type" value="Genomic_DNA"/>
</dbReference>
<protein>
    <recommendedName>
        <fullName evidence="2">WW domain-containing protein</fullName>
    </recommendedName>
</protein>
<evidence type="ECO:0000259" key="2">
    <source>
        <dbReference type="PROSITE" id="PS50020"/>
    </source>
</evidence>
<feature type="region of interest" description="Disordered" evidence="1">
    <location>
        <begin position="145"/>
        <end position="181"/>
    </location>
</feature>
<proteinExistence type="predicted"/>
<feature type="domain" description="WW" evidence="2">
    <location>
        <begin position="117"/>
        <end position="150"/>
    </location>
</feature>
<gene>
    <name evidence="3" type="ORF">C1SCF055_LOCUS11852</name>
</gene>
<comment type="caution">
    <text evidence="3">The sequence shown here is derived from an EMBL/GenBank/DDBJ whole genome shotgun (WGS) entry which is preliminary data.</text>
</comment>
<sequence length="290" mass="32767">MGGGKGPPRDWEEPRRKGKGSGGWKGEGKWWPDEDKGRGKDGKSKGAKGRETSKGDWQQWVPKDRAQEKWKGGKDRSEEEHAIRSQLSSNAPDFQPSGLYDFQSYGVPPPPPPPWHFEMPPLWQEFADAEGTKYYYNAKTGLTQWDRPAELEPPTRPEPPAPRAERRREEKREVKEGDKGPIESDGFGWVWVTNPWDMMKTPRIQTKAFMGHTAIHVISSHACLTCTGELMSVLLLCRSEGAPCVVWLRTNVEKCHRVGNRSACWLVGITIVRRTSFYSSCASFRTGPSN</sequence>